<feature type="region of interest" description="Disordered" evidence="1">
    <location>
        <begin position="33"/>
        <end position="128"/>
    </location>
</feature>
<protein>
    <submittedName>
        <fullName evidence="2">Uncharacterized protein</fullName>
    </submittedName>
</protein>
<accession>A0AAV9LA63</accession>
<sequence>MKEEEFICDASSKEIAISDAFSTNYIVATLNKCKRTRSDDDEEEEEEDDDENAIKTICNINKLSRIHEKERQEVHKGQIENQESKLNEEEGGNQGNTNEEGDENEETKEEEEGETKESDEDQNGRGKI</sequence>
<evidence type="ECO:0000313" key="2">
    <source>
        <dbReference type="EMBL" id="KAK4721609.1"/>
    </source>
</evidence>
<feature type="compositionally biased region" description="Acidic residues" evidence="1">
    <location>
        <begin position="39"/>
        <end position="51"/>
    </location>
</feature>
<dbReference type="AlphaFoldDB" id="A0AAV9LA63"/>
<evidence type="ECO:0000313" key="3">
    <source>
        <dbReference type="Proteomes" id="UP001311915"/>
    </source>
</evidence>
<keyword evidence="3" id="KW-1185">Reference proteome</keyword>
<dbReference type="EMBL" id="JAWPEI010000007">
    <property type="protein sequence ID" value="KAK4721609.1"/>
    <property type="molecule type" value="Genomic_DNA"/>
</dbReference>
<feature type="compositionally biased region" description="Basic and acidic residues" evidence="1">
    <location>
        <begin position="65"/>
        <end position="88"/>
    </location>
</feature>
<proteinExistence type="predicted"/>
<name>A0AAV9LA63_9SOLN</name>
<evidence type="ECO:0000256" key="1">
    <source>
        <dbReference type="SAM" id="MobiDB-lite"/>
    </source>
</evidence>
<gene>
    <name evidence="2" type="ORF">R3W88_011842</name>
</gene>
<organism evidence="2 3">
    <name type="scientific">Solanum pinnatisectum</name>
    <name type="common">tansyleaf nightshade</name>
    <dbReference type="NCBI Taxonomy" id="50273"/>
    <lineage>
        <taxon>Eukaryota</taxon>
        <taxon>Viridiplantae</taxon>
        <taxon>Streptophyta</taxon>
        <taxon>Embryophyta</taxon>
        <taxon>Tracheophyta</taxon>
        <taxon>Spermatophyta</taxon>
        <taxon>Magnoliopsida</taxon>
        <taxon>eudicotyledons</taxon>
        <taxon>Gunneridae</taxon>
        <taxon>Pentapetalae</taxon>
        <taxon>asterids</taxon>
        <taxon>lamiids</taxon>
        <taxon>Solanales</taxon>
        <taxon>Solanaceae</taxon>
        <taxon>Solanoideae</taxon>
        <taxon>Solaneae</taxon>
        <taxon>Solanum</taxon>
    </lineage>
</organism>
<comment type="caution">
    <text evidence="2">The sequence shown here is derived from an EMBL/GenBank/DDBJ whole genome shotgun (WGS) entry which is preliminary data.</text>
</comment>
<dbReference type="Proteomes" id="UP001311915">
    <property type="component" value="Unassembled WGS sequence"/>
</dbReference>
<reference evidence="2 3" key="1">
    <citation type="submission" date="2023-10" db="EMBL/GenBank/DDBJ databases">
        <title>Genome-Wide Identification Analysis in wild type Solanum Pinnatisectum Reveals Some Genes Defensing Phytophthora Infestans.</title>
        <authorList>
            <person name="Sun C."/>
        </authorList>
    </citation>
    <scope>NUCLEOTIDE SEQUENCE [LARGE SCALE GENOMIC DNA]</scope>
    <source>
        <strain evidence="2">LQN</strain>
        <tissue evidence="2">Leaf</tissue>
    </source>
</reference>
<feature type="compositionally biased region" description="Acidic residues" evidence="1">
    <location>
        <begin position="99"/>
        <end position="121"/>
    </location>
</feature>